<dbReference type="InterPro" id="IPR011460">
    <property type="entry name" value="Lcl_C"/>
</dbReference>
<sequence>MKRVSAILTMLTLVGCLNSQADGGALDPSTPDGLLAHIMQFSDQSMQYSIQAEVNGLGSESLTLQNNSHDGLTIESDGLYAFSRPVVSGGAYNVVVLQQPATRFCTPENAVGFASSDVVVNVLCATSAYFIGGNISGLNGSIMLQNNGSDDLVRNSNGAFQFSTPVAHGAGYTVSVAQHPVGQTCTVSNGSGTATATINSVSVSCQARKYSISGSVASLNGSIELKNNGADPITLNTNGSFSFPAMIDHGTTYAVTISAQPAGQVCSVSNGSGTAFNDVTNIQITCINNQYTIGGRITGWLGGTQTLYLNGANPINLSGNGNFSFSNSLPHGSSYNITLTQTPAGLSRCIVMNAGGTVNAANVTNILVTCPMVYASGKIWNRCLFGQQWNADTADCTGTGSAADNYGAVTLQYCSVNANHCNTSGTTSEADVNGYIPYQFFYNGGMSLFDGGLDSEAYTACKSMNSSGGTYGKTTWTMPIRDTLKATVLCSAGPVAPLANNTECNAGSTAPTLNSAYFPNSVGADTWSLSSRDATTAWAVHFGSGLAGTATKTTRKYVRCVASP</sequence>
<evidence type="ECO:0000313" key="3">
    <source>
        <dbReference type="EMBL" id="KAB2932380.1"/>
    </source>
</evidence>
<proteinExistence type="predicted"/>
<dbReference type="Proteomes" id="UP000460298">
    <property type="component" value="Unassembled WGS sequence"/>
</dbReference>
<feature type="signal peptide" evidence="1">
    <location>
        <begin position="1"/>
        <end position="21"/>
    </location>
</feature>
<feature type="chain" id="PRO_5032677876" evidence="1">
    <location>
        <begin position="22"/>
        <end position="564"/>
    </location>
</feature>
<dbReference type="PROSITE" id="PS51257">
    <property type="entry name" value="PROKAR_LIPOPROTEIN"/>
    <property type="match status" value="1"/>
</dbReference>
<keyword evidence="1" id="KW-0732">Signal</keyword>
<organism evidence="3 4">
    <name type="scientific">Leptonema illini</name>
    <dbReference type="NCBI Taxonomy" id="183"/>
    <lineage>
        <taxon>Bacteria</taxon>
        <taxon>Pseudomonadati</taxon>
        <taxon>Spirochaetota</taxon>
        <taxon>Spirochaetia</taxon>
        <taxon>Leptospirales</taxon>
        <taxon>Leptospiraceae</taxon>
        <taxon>Leptonema</taxon>
    </lineage>
</organism>
<gene>
    <name evidence="3" type="ORF">F9K24_10655</name>
</gene>
<feature type="domain" description="Lcl C-terminal" evidence="2">
    <location>
        <begin position="433"/>
        <end position="561"/>
    </location>
</feature>
<dbReference type="Pfam" id="PF07603">
    <property type="entry name" value="Lcl_C"/>
    <property type="match status" value="1"/>
</dbReference>
<comment type="caution">
    <text evidence="3">The sequence shown here is derived from an EMBL/GenBank/DDBJ whole genome shotgun (WGS) entry which is preliminary data.</text>
</comment>
<dbReference type="AlphaFoldDB" id="A0A833H1B4"/>
<evidence type="ECO:0000313" key="4">
    <source>
        <dbReference type="Proteomes" id="UP000460298"/>
    </source>
</evidence>
<dbReference type="EMBL" id="WBUI01000009">
    <property type="protein sequence ID" value="KAB2932380.1"/>
    <property type="molecule type" value="Genomic_DNA"/>
</dbReference>
<accession>A0A833H1B4</accession>
<protein>
    <submittedName>
        <fullName evidence="3">DUF1566 domain-containing protein</fullName>
    </submittedName>
</protein>
<name>A0A833H1B4_9LEPT</name>
<reference evidence="3 4" key="1">
    <citation type="submission" date="2019-10" db="EMBL/GenBank/DDBJ databases">
        <title>Extracellular Electron Transfer in a Candidatus Methanoperedens spp. Enrichment Culture.</title>
        <authorList>
            <person name="Berger S."/>
            <person name="Rangel Shaw D."/>
            <person name="Berben T."/>
            <person name="In 'T Zandt M."/>
            <person name="Frank J."/>
            <person name="Reimann J."/>
            <person name="Jetten M.S.M."/>
            <person name="Welte C.U."/>
        </authorList>
    </citation>
    <scope>NUCLEOTIDE SEQUENCE [LARGE SCALE GENOMIC DNA]</scope>
    <source>
        <strain evidence="3">SB12</strain>
    </source>
</reference>
<evidence type="ECO:0000256" key="1">
    <source>
        <dbReference type="SAM" id="SignalP"/>
    </source>
</evidence>
<evidence type="ECO:0000259" key="2">
    <source>
        <dbReference type="Pfam" id="PF07603"/>
    </source>
</evidence>